<protein>
    <recommendedName>
        <fullName evidence="6">Heat-inducible transcription repressor HrcA</fullName>
    </recommendedName>
</protein>
<keyword evidence="3 6" id="KW-0346">Stress response</keyword>
<evidence type="ECO:0000256" key="5">
    <source>
        <dbReference type="ARBA" id="ARBA00055319"/>
    </source>
</evidence>
<dbReference type="InterPro" id="IPR002571">
    <property type="entry name" value="HrcA"/>
</dbReference>
<name>A0A6M0Q5N5_9BACI</name>
<evidence type="ECO:0000256" key="2">
    <source>
        <dbReference type="ARBA" id="ARBA00023015"/>
    </source>
</evidence>
<dbReference type="InterPro" id="IPR036388">
    <property type="entry name" value="WH-like_DNA-bd_sf"/>
</dbReference>
<keyword evidence="4 6" id="KW-0804">Transcription</keyword>
<evidence type="ECO:0000256" key="6">
    <source>
        <dbReference type="HAMAP-Rule" id="MF_00081"/>
    </source>
</evidence>
<evidence type="ECO:0000256" key="1">
    <source>
        <dbReference type="ARBA" id="ARBA00022491"/>
    </source>
</evidence>
<reference evidence="8 9" key="1">
    <citation type="submission" date="2020-02" db="EMBL/GenBank/DDBJ databases">
        <title>Bacillus aquiflavi sp. nov., isolated from yellow water of strong flavor Chinese baijiu in Yibin region of China.</title>
        <authorList>
            <person name="Xie J."/>
        </authorList>
    </citation>
    <scope>NUCLEOTIDE SEQUENCE [LARGE SCALE GENOMIC DNA]</scope>
    <source>
        <strain evidence="8 9">SA4</strain>
    </source>
</reference>
<dbReference type="PIRSF" id="PIRSF005485">
    <property type="entry name" value="HrcA"/>
    <property type="match status" value="1"/>
</dbReference>
<dbReference type="InterPro" id="IPR036390">
    <property type="entry name" value="WH_DNA-bd_sf"/>
</dbReference>
<evidence type="ECO:0000259" key="7">
    <source>
        <dbReference type="Pfam" id="PF01628"/>
    </source>
</evidence>
<dbReference type="PANTHER" id="PTHR34824">
    <property type="entry name" value="HEAT-INDUCIBLE TRANSCRIPTION REPRESSOR HRCA"/>
    <property type="match status" value="1"/>
</dbReference>
<dbReference type="NCBIfam" id="TIGR00331">
    <property type="entry name" value="hrcA"/>
    <property type="match status" value="1"/>
</dbReference>
<dbReference type="Gene3D" id="1.10.10.10">
    <property type="entry name" value="Winged helix-like DNA-binding domain superfamily/Winged helix DNA-binding domain"/>
    <property type="match status" value="1"/>
</dbReference>
<evidence type="ECO:0000256" key="3">
    <source>
        <dbReference type="ARBA" id="ARBA00023016"/>
    </source>
</evidence>
<proteinExistence type="inferred from homology"/>
<dbReference type="InterPro" id="IPR029016">
    <property type="entry name" value="GAF-like_dom_sf"/>
</dbReference>
<comment type="function">
    <text evidence="5 6">Negative regulator of class I heat shock genes (grpE-dnaK-dnaJ and groELS operons). Prevents heat-shock induction of these operons.</text>
</comment>
<dbReference type="HAMAP" id="MF_00081">
    <property type="entry name" value="HrcA"/>
    <property type="match status" value="1"/>
</dbReference>
<comment type="similarity">
    <text evidence="6">Belongs to the HrcA family.</text>
</comment>
<sequence length="344" mass="39058">MLTDRQLLILQVIIDDFIRSAQPVGSRTLSKKNEITFSSATIRNEMADLEDQGFIEKTHTSSGRVPSEKGYRFYVDHLLAPQTLQQEDLFRVQSLFAEQIVEMEKVVQKSAQILSDITNYTSIVLGPEVEQHHLKRIQIVPLSNTSAVAVIVTDTGHVEHRALTIPEHIDISDIEKLVNILNERLIGVPLVELQDKIYKEVATVLRAHIKNYEMLLKSFQGQGTFSIPKSERVYYGGKTNMLSQPEFHDISKVRSLFNIIEQEQEIYKLLRSKESGIHITIGKENQNEAMEDCSLITASYSFANEKLGTIAILGPTRMEYSRVVSLLQVISNDLTKALEKLYQK</sequence>
<evidence type="ECO:0000313" key="9">
    <source>
        <dbReference type="Proteomes" id="UP000481043"/>
    </source>
</evidence>
<dbReference type="Gene3D" id="3.30.390.60">
    <property type="entry name" value="Heat-inducible transcription repressor hrca homolog, domain 3"/>
    <property type="match status" value="1"/>
</dbReference>
<keyword evidence="1 6" id="KW-0678">Repressor</keyword>
<dbReference type="EMBL" id="JAAIWM010000002">
    <property type="protein sequence ID" value="NEY71676.1"/>
    <property type="molecule type" value="Genomic_DNA"/>
</dbReference>
<evidence type="ECO:0000256" key="4">
    <source>
        <dbReference type="ARBA" id="ARBA00023163"/>
    </source>
</evidence>
<dbReference type="AlphaFoldDB" id="A0A6M0Q5N5"/>
<dbReference type="FunFam" id="1.10.10.10:FF:000049">
    <property type="entry name" value="Heat-inducible transcription repressor HrcA"/>
    <property type="match status" value="1"/>
</dbReference>
<dbReference type="Pfam" id="PF01628">
    <property type="entry name" value="HrcA"/>
    <property type="match status" value="1"/>
</dbReference>
<dbReference type="PANTHER" id="PTHR34824:SF1">
    <property type="entry name" value="HEAT-INDUCIBLE TRANSCRIPTION REPRESSOR HRCA"/>
    <property type="match status" value="1"/>
</dbReference>
<dbReference type="InterPro" id="IPR023120">
    <property type="entry name" value="WHTH_transcript_rep_HrcA_IDD"/>
</dbReference>
<dbReference type="GO" id="GO:0003677">
    <property type="term" value="F:DNA binding"/>
    <property type="evidence" value="ECO:0007669"/>
    <property type="project" value="InterPro"/>
</dbReference>
<dbReference type="SUPFAM" id="SSF55781">
    <property type="entry name" value="GAF domain-like"/>
    <property type="match status" value="1"/>
</dbReference>
<organism evidence="8 9">
    <name type="scientific">Bacillus mesophilus</name>
    <dbReference type="NCBI Taxonomy" id="1808955"/>
    <lineage>
        <taxon>Bacteria</taxon>
        <taxon>Bacillati</taxon>
        <taxon>Bacillota</taxon>
        <taxon>Bacilli</taxon>
        <taxon>Bacillales</taxon>
        <taxon>Bacillaceae</taxon>
        <taxon>Bacillus</taxon>
    </lineage>
</organism>
<gene>
    <name evidence="6 8" type="primary">hrcA</name>
    <name evidence="8" type="ORF">G4D63_07945</name>
</gene>
<dbReference type="SUPFAM" id="SSF46785">
    <property type="entry name" value="Winged helix' DNA-binding domain"/>
    <property type="match status" value="1"/>
</dbReference>
<feature type="domain" description="Heat-inducible transcription repressor HrcA C-terminal" evidence="7">
    <location>
        <begin position="104"/>
        <end position="324"/>
    </location>
</feature>
<accession>A0A6M0Q5N5</accession>
<dbReference type="GO" id="GO:0045892">
    <property type="term" value="P:negative regulation of DNA-templated transcription"/>
    <property type="evidence" value="ECO:0007669"/>
    <property type="project" value="UniProtKB-UniRule"/>
</dbReference>
<dbReference type="RefSeq" id="WP_163179112.1">
    <property type="nucleotide sequence ID" value="NZ_JAAIWM010000002.1"/>
</dbReference>
<dbReference type="Gene3D" id="3.30.450.40">
    <property type="match status" value="1"/>
</dbReference>
<dbReference type="Proteomes" id="UP000481043">
    <property type="component" value="Unassembled WGS sequence"/>
</dbReference>
<evidence type="ECO:0000313" key="8">
    <source>
        <dbReference type="EMBL" id="NEY71676.1"/>
    </source>
</evidence>
<comment type="caution">
    <text evidence="8">The sequence shown here is derived from an EMBL/GenBank/DDBJ whole genome shotgun (WGS) entry which is preliminary data.</text>
</comment>
<dbReference type="InterPro" id="IPR021153">
    <property type="entry name" value="HrcA_C"/>
</dbReference>
<keyword evidence="9" id="KW-1185">Reference proteome</keyword>
<keyword evidence="2 6" id="KW-0805">Transcription regulation</keyword>